<dbReference type="Pfam" id="PF01728">
    <property type="entry name" value="FtsJ"/>
    <property type="match status" value="1"/>
</dbReference>
<dbReference type="InterPro" id="IPR029063">
    <property type="entry name" value="SAM-dependent_MTases_sf"/>
</dbReference>
<dbReference type="PANTHER" id="PTHR32319:SF0">
    <property type="entry name" value="BACTERIAL HEMOLYSIN-LIKE PROTEIN"/>
    <property type="match status" value="1"/>
</dbReference>
<evidence type="ECO:0000256" key="3">
    <source>
        <dbReference type="PROSITE-ProRule" id="PRU00182"/>
    </source>
</evidence>
<name>A0ABS7ML34_9ACTN</name>
<gene>
    <name evidence="5" type="ORF">K6V98_06980</name>
</gene>
<dbReference type="RefSeq" id="WP_222199790.1">
    <property type="nucleotide sequence ID" value="NZ_JAIMFO010000007.1"/>
</dbReference>
<dbReference type="PANTHER" id="PTHR32319">
    <property type="entry name" value="BACTERIAL HEMOLYSIN-LIKE PROTEIN"/>
    <property type="match status" value="1"/>
</dbReference>
<organism evidence="5 6">
    <name type="scientific">Collinsella ureilytica</name>
    <dbReference type="NCBI Taxonomy" id="2869515"/>
    <lineage>
        <taxon>Bacteria</taxon>
        <taxon>Bacillati</taxon>
        <taxon>Actinomycetota</taxon>
        <taxon>Coriobacteriia</taxon>
        <taxon>Coriobacteriales</taxon>
        <taxon>Coriobacteriaceae</taxon>
        <taxon>Collinsella</taxon>
    </lineage>
</organism>
<dbReference type="SUPFAM" id="SSF55174">
    <property type="entry name" value="Alpha-L RNA-binding motif"/>
    <property type="match status" value="1"/>
</dbReference>
<dbReference type="SMART" id="SM00363">
    <property type="entry name" value="S4"/>
    <property type="match status" value="1"/>
</dbReference>
<keyword evidence="1 3" id="KW-0694">RNA-binding</keyword>
<sequence>MARSRLDDELVAQGFCANRDEALRLLMAGLVSASGERLEHPGMRVEQGLALHVRGKKPYVGRGGIKLAGALAELGVDPAGLRCLDVGASTGGFTDCLLQHGASHVTSVDVGRAQFAWELREDPRVALYERTNITVLDPGAVGRFDVAVCDVSFTSIERILPAVLDLLCPHGRFLTLVKPQFEARPDQVESGGVVRDPAVRYEVVCRMIDLFASVGLIPQGVCSSSIRGAKGNREYFLLGERVGADVAVLEQAASELKRRAQNI</sequence>
<feature type="domain" description="RNA-binding S4" evidence="4">
    <location>
        <begin position="4"/>
        <end position="66"/>
    </location>
</feature>
<dbReference type="InterPro" id="IPR047048">
    <property type="entry name" value="TlyA"/>
</dbReference>
<keyword evidence="5" id="KW-0489">Methyltransferase</keyword>
<dbReference type="InterPro" id="IPR002942">
    <property type="entry name" value="S4_RNA-bd"/>
</dbReference>
<dbReference type="InterPro" id="IPR002877">
    <property type="entry name" value="RNA_MeTrfase_FtsJ_dom"/>
</dbReference>
<protein>
    <submittedName>
        <fullName evidence="5">TlyA family RNA methyltransferase</fullName>
    </submittedName>
</protein>
<evidence type="ECO:0000259" key="4">
    <source>
        <dbReference type="SMART" id="SM00363"/>
    </source>
</evidence>
<dbReference type="NCBIfam" id="TIGR00478">
    <property type="entry name" value="tly"/>
    <property type="match status" value="1"/>
</dbReference>
<dbReference type="Gene3D" id="3.10.290.10">
    <property type="entry name" value="RNA-binding S4 domain"/>
    <property type="match status" value="1"/>
</dbReference>
<dbReference type="CDD" id="cd00165">
    <property type="entry name" value="S4"/>
    <property type="match status" value="1"/>
</dbReference>
<proteinExistence type="inferred from homology"/>
<dbReference type="InterPro" id="IPR004538">
    <property type="entry name" value="Hemolysin_A/TlyA"/>
</dbReference>
<dbReference type="SUPFAM" id="SSF53335">
    <property type="entry name" value="S-adenosyl-L-methionine-dependent methyltransferases"/>
    <property type="match status" value="1"/>
</dbReference>
<dbReference type="Gene3D" id="3.40.50.150">
    <property type="entry name" value="Vaccinia Virus protein VP39"/>
    <property type="match status" value="1"/>
</dbReference>
<evidence type="ECO:0000256" key="2">
    <source>
        <dbReference type="ARBA" id="ARBA00029460"/>
    </source>
</evidence>
<evidence type="ECO:0000313" key="6">
    <source>
        <dbReference type="Proteomes" id="UP000700908"/>
    </source>
</evidence>
<dbReference type="InterPro" id="IPR036986">
    <property type="entry name" value="S4_RNA-bd_sf"/>
</dbReference>
<keyword evidence="6" id="KW-1185">Reference proteome</keyword>
<evidence type="ECO:0000313" key="5">
    <source>
        <dbReference type="EMBL" id="MBY4798086.1"/>
    </source>
</evidence>
<reference evidence="5 6" key="1">
    <citation type="submission" date="2021-08" db="EMBL/GenBank/DDBJ databases">
        <title>Collinsella faecalis sp. nov. isolated from swine faeces.</title>
        <authorList>
            <person name="Oh B.S."/>
            <person name="Lee J.H."/>
        </authorList>
    </citation>
    <scope>NUCLEOTIDE SEQUENCE [LARGE SCALE GENOMIC DNA]</scope>
    <source>
        <strain evidence="5 6">AGMB00827</strain>
    </source>
</reference>
<dbReference type="CDD" id="cd02440">
    <property type="entry name" value="AdoMet_MTases"/>
    <property type="match status" value="1"/>
</dbReference>
<evidence type="ECO:0000256" key="1">
    <source>
        <dbReference type="ARBA" id="ARBA00022884"/>
    </source>
</evidence>
<keyword evidence="5" id="KW-0808">Transferase</keyword>
<dbReference type="PROSITE" id="PS50889">
    <property type="entry name" value="S4"/>
    <property type="match status" value="1"/>
</dbReference>
<accession>A0ABS7ML34</accession>
<dbReference type="GO" id="GO:0008168">
    <property type="term" value="F:methyltransferase activity"/>
    <property type="evidence" value="ECO:0007669"/>
    <property type="project" value="UniProtKB-KW"/>
</dbReference>
<comment type="similarity">
    <text evidence="2">Belongs to the TlyA family.</text>
</comment>
<dbReference type="Proteomes" id="UP000700908">
    <property type="component" value="Unassembled WGS sequence"/>
</dbReference>
<comment type="caution">
    <text evidence="5">The sequence shown here is derived from an EMBL/GenBank/DDBJ whole genome shotgun (WGS) entry which is preliminary data.</text>
</comment>
<dbReference type="EMBL" id="JAIMFO010000007">
    <property type="protein sequence ID" value="MBY4798086.1"/>
    <property type="molecule type" value="Genomic_DNA"/>
</dbReference>
<dbReference type="GO" id="GO:0032259">
    <property type="term" value="P:methylation"/>
    <property type="evidence" value="ECO:0007669"/>
    <property type="project" value="UniProtKB-KW"/>
</dbReference>
<dbReference type="PIRSF" id="PIRSF005578">
    <property type="entry name" value="TlyA"/>
    <property type="match status" value="1"/>
</dbReference>